<proteinExistence type="predicted"/>
<evidence type="ECO:0000313" key="2">
    <source>
        <dbReference type="Proteomes" id="UP001162501"/>
    </source>
</evidence>
<accession>A0ACB1KG43</accession>
<dbReference type="EMBL" id="CATOBB020000690">
    <property type="protein sequence ID" value="CAM9181370.1"/>
    <property type="molecule type" value="Genomic_DNA"/>
</dbReference>
<protein>
    <submittedName>
        <fullName evidence="1">Uncharacterized protein</fullName>
    </submittedName>
</protein>
<gene>
    <name evidence="1" type="ORF">MRATA1EN22A_LOCUS29517</name>
</gene>
<sequence length="76" mass="8040">VSEQHQSTRSRRLGLPCWQSGAGRGGPEKGLKEPLAVLTAPLGDTTPPPSGSQVYSLTGRAPLKKKPVSDLFQTSQ</sequence>
<organism evidence="1 2">
    <name type="scientific">Rangifer tarandus platyrhynchus</name>
    <name type="common">Svalbard reindeer</name>
    <dbReference type="NCBI Taxonomy" id="3082113"/>
    <lineage>
        <taxon>Eukaryota</taxon>
        <taxon>Metazoa</taxon>
        <taxon>Chordata</taxon>
        <taxon>Craniata</taxon>
        <taxon>Vertebrata</taxon>
        <taxon>Euteleostomi</taxon>
        <taxon>Mammalia</taxon>
        <taxon>Eutheria</taxon>
        <taxon>Laurasiatheria</taxon>
        <taxon>Artiodactyla</taxon>
        <taxon>Ruminantia</taxon>
        <taxon>Pecora</taxon>
        <taxon>Cervidae</taxon>
        <taxon>Odocoileinae</taxon>
        <taxon>Rangifer</taxon>
    </lineage>
</organism>
<comment type="caution">
    <text evidence="1">The sequence shown here is derived from an EMBL/GenBank/DDBJ whole genome shotgun (WGS) entry which is preliminary data.</text>
</comment>
<feature type="non-terminal residue" evidence="1">
    <location>
        <position position="76"/>
    </location>
</feature>
<evidence type="ECO:0000313" key="1">
    <source>
        <dbReference type="EMBL" id="CAM9181370.1"/>
    </source>
</evidence>
<feature type="non-terminal residue" evidence="1">
    <location>
        <position position="1"/>
    </location>
</feature>
<name>A0ACB1KG43_RANTA</name>
<reference evidence="1" key="1">
    <citation type="submission" date="2025-03" db="EMBL/GenBank/DDBJ databases">
        <authorList>
            <consortium name="ELIXIR-Norway"/>
            <consortium name="Elixir Norway"/>
        </authorList>
    </citation>
    <scope>NUCLEOTIDE SEQUENCE</scope>
</reference>
<dbReference type="Proteomes" id="UP001162501">
    <property type="component" value="Unassembled WGS sequence"/>
</dbReference>